<dbReference type="GO" id="GO:0032993">
    <property type="term" value="C:protein-DNA complex"/>
    <property type="evidence" value="ECO:0007669"/>
    <property type="project" value="TreeGrafter"/>
</dbReference>
<evidence type="ECO:0000256" key="3">
    <source>
        <dbReference type="ARBA" id="ARBA00023125"/>
    </source>
</evidence>
<dbReference type="AlphaFoldDB" id="A0A7J0CA28"/>
<dbReference type="InterPro" id="IPR036390">
    <property type="entry name" value="WH_DNA-bd_sf"/>
</dbReference>
<dbReference type="InterPro" id="IPR036388">
    <property type="entry name" value="WH-like_DNA-bd_sf"/>
</dbReference>
<dbReference type="PANTHER" id="PTHR30346">
    <property type="entry name" value="TRANSCRIPTIONAL DUAL REGULATOR HCAR-RELATED"/>
    <property type="match status" value="1"/>
</dbReference>
<keyword evidence="2" id="KW-0805">Transcription regulation</keyword>
<dbReference type="Pfam" id="PF00126">
    <property type="entry name" value="HTH_1"/>
    <property type="match status" value="2"/>
</dbReference>
<gene>
    <name evidence="8" type="ORF">HEB29_003973</name>
    <name evidence="7" type="ORF">Sfulv_42060</name>
</gene>
<name>A0A7J0CA28_9ACTN</name>
<evidence type="ECO:0000313" key="7">
    <source>
        <dbReference type="EMBL" id="GFM99395.1"/>
    </source>
</evidence>
<keyword evidence="9" id="KW-1185">Reference proteome</keyword>
<dbReference type="PANTHER" id="PTHR30346:SF28">
    <property type="entry name" value="HTH-TYPE TRANSCRIPTIONAL REGULATOR CYNR"/>
    <property type="match status" value="1"/>
</dbReference>
<comment type="caution">
    <text evidence="7">The sequence shown here is derived from an EMBL/GenBank/DDBJ whole genome shotgun (WGS) entry which is preliminary data.</text>
</comment>
<keyword evidence="3 8" id="KW-0238">DNA-binding</keyword>
<accession>A0A7J0CA28</accession>
<dbReference type="InterPro" id="IPR005119">
    <property type="entry name" value="LysR_subst-bd"/>
</dbReference>
<evidence type="ECO:0000256" key="4">
    <source>
        <dbReference type="ARBA" id="ARBA00023163"/>
    </source>
</evidence>
<evidence type="ECO:0000313" key="8">
    <source>
        <dbReference type="EMBL" id="NYE42962.1"/>
    </source>
</evidence>
<reference evidence="7 9" key="1">
    <citation type="submission" date="2020-05" db="EMBL/GenBank/DDBJ databases">
        <title>Whole genome shotgun sequence of Streptomyces fulvorobeus NBRC 15897.</title>
        <authorList>
            <person name="Komaki H."/>
            <person name="Tamura T."/>
        </authorList>
    </citation>
    <scope>NUCLEOTIDE SEQUENCE [LARGE SCALE GENOMIC DNA]</scope>
    <source>
        <strain evidence="7 9">NBRC 15897</strain>
    </source>
</reference>
<protein>
    <submittedName>
        <fullName evidence="8">DNA-binding transcriptional LysR family regulator</fullName>
    </submittedName>
</protein>
<proteinExistence type="inferred from homology"/>
<evidence type="ECO:0000256" key="2">
    <source>
        <dbReference type="ARBA" id="ARBA00023015"/>
    </source>
</evidence>
<evidence type="ECO:0000313" key="9">
    <source>
        <dbReference type="Proteomes" id="UP000498980"/>
    </source>
</evidence>
<feature type="region of interest" description="Disordered" evidence="5">
    <location>
        <begin position="459"/>
        <end position="507"/>
    </location>
</feature>
<feature type="domain" description="HTH lysR-type" evidence="6">
    <location>
        <begin position="30"/>
        <end position="61"/>
    </location>
</feature>
<dbReference type="Proteomes" id="UP000498980">
    <property type="component" value="Unassembled WGS sequence"/>
</dbReference>
<evidence type="ECO:0000256" key="1">
    <source>
        <dbReference type="ARBA" id="ARBA00009437"/>
    </source>
</evidence>
<dbReference type="GO" id="GO:0003700">
    <property type="term" value="F:DNA-binding transcription factor activity"/>
    <property type="evidence" value="ECO:0007669"/>
    <property type="project" value="InterPro"/>
</dbReference>
<dbReference type="PROSITE" id="PS50931">
    <property type="entry name" value="HTH_LYSR"/>
    <property type="match status" value="2"/>
</dbReference>
<feature type="domain" description="HTH lysR-type" evidence="6">
    <location>
        <begin position="359"/>
        <end position="416"/>
    </location>
</feature>
<dbReference type="SUPFAM" id="SSF53850">
    <property type="entry name" value="Periplasmic binding protein-like II"/>
    <property type="match status" value="1"/>
</dbReference>
<dbReference type="RefSeq" id="WP_173315965.1">
    <property type="nucleotide sequence ID" value="NZ_BAAAUE010000009.1"/>
</dbReference>
<sequence>MFDLRRSDVALLQAVSDHGSLHAVERGGRMTQSSASRRLIKLERRLRTPLVSRSSTGTELTEAGHALLHAGRRLVGAIDFAMATSHHRTDTRERLPVVQFAVGTERAYGMGRDLADRFPEAVFDVVPGDSRDVWQRFERYAVDAACGWETTRRPGLRRSEALVRTVVDEPQWVALPRDHPLARQETLDLHDLADAEWVATVGGDACDDQGWAFSLLSPAPRVSFTVRSQSAALELVGRGYGVALVSPLSPEPEHDLSLVLRPLRQRLVRRLTLAVDPLVVPLTLAHELCTWLRYGYAQRAAKRNPVYAASASFPPLAEGPGRPLRARPEAGASSPGARGPLPVLLSELHWTGPDSDSHFEAEHLHLLRVIDRIGSLNRAAATLLVTQPALTRRIHRLEKGCGLPLVYSTARGTSLSAAARRLLDCTGPAESRLDELVGRMRQIAAAQSAGVPAASPIGAPIAPPATASPAASRAAACADERSNSVSASVNPPARQGPGRCRERSAGR</sequence>
<keyword evidence="4" id="KW-0804">Transcription</keyword>
<dbReference type="GO" id="GO:0003677">
    <property type="term" value="F:DNA binding"/>
    <property type="evidence" value="ECO:0007669"/>
    <property type="project" value="UniProtKB-KW"/>
</dbReference>
<reference evidence="8 10" key="2">
    <citation type="submission" date="2020-07" db="EMBL/GenBank/DDBJ databases">
        <title>Sequencing the genomes of 1000 actinobacteria strains.</title>
        <authorList>
            <person name="Klenk H.-P."/>
        </authorList>
    </citation>
    <scope>NUCLEOTIDE SEQUENCE [LARGE SCALE GENOMIC DNA]</scope>
    <source>
        <strain evidence="8 10">DSM 41455</strain>
    </source>
</reference>
<evidence type="ECO:0000313" key="10">
    <source>
        <dbReference type="Proteomes" id="UP000530403"/>
    </source>
</evidence>
<evidence type="ECO:0000259" key="6">
    <source>
        <dbReference type="PROSITE" id="PS50931"/>
    </source>
</evidence>
<dbReference type="EMBL" id="BLWC01000001">
    <property type="protein sequence ID" value="GFM99395.1"/>
    <property type="molecule type" value="Genomic_DNA"/>
</dbReference>
<dbReference type="Proteomes" id="UP000530403">
    <property type="component" value="Unassembled WGS sequence"/>
</dbReference>
<organism evidence="7 9">
    <name type="scientific">Streptomyces fulvorobeus</name>
    <dbReference type="NCBI Taxonomy" id="284028"/>
    <lineage>
        <taxon>Bacteria</taxon>
        <taxon>Bacillati</taxon>
        <taxon>Actinomycetota</taxon>
        <taxon>Actinomycetes</taxon>
        <taxon>Kitasatosporales</taxon>
        <taxon>Streptomycetaceae</taxon>
        <taxon>Streptomyces</taxon>
    </lineage>
</organism>
<dbReference type="EMBL" id="JACCCF010000001">
    <property type="protein sequence ID" value="NYE42962.1"/>
    <property type="molecule type" value="Genomic_DNA"/>
</dbReference>
<dbReference type="SUPFAM" id="SSF46785">
    <property type="entry name" value="Winged helix' DNA-binding domain"/>
    <property type="match status" value="2"/>
</dbReference>
<feature type="compositionally biased region" description="Low complexity" evidence="5">
    <location>
        <begin position="459"/>
        <end position="477"/>
    </location>
</feature>
<feature type="region of interest" description="Disordered" evidence="5">
    <location>
        <begin position="318"/>
        <end position="338"/>
    </location>
</feature>
<comment type="similarity">
    <text evidence="1">Belongs to the LysR transcriptional regulatory family.</text>
</comment>
<dbReference type="Pfam" id="PF03466">
    <property type="entry name" value="LysR_substrate"/>
    <property type="match status" value="1"/>
</dbReference>
<dbReference type="Gene3D" id="1.10.10.10">
    <property type="entry name" value="Winged helix-like DNA-binding domain superfamily/Winged helix DNA-binding domain"/>
    <property type="match status" value="2"/>
</dbReference>
<dbReference type="Gene3D" id="3.40.190.10">
    <property type="entry name" value="Periplasmic binding protein-like II"/>
    <property type="match status" value="2"/>
</dbReference>
<evidence type="ECO:0000256" key="5">
    <source>
        <dbReference type="SAM" id="MobiDB-lite"/>
    </source>
</evidence>
<dbReference type="InterPro" id="IPR000847">
    <property type="entry name" value="LysR_HTH_N"/>
</dbReference>